<comment type="caution">
    <text evidence="1">The sequence shown here is derived from an EMBL/GenBank/DDBJ whole genome shotgun (WGS) entry which is preliminary data.</text>
</comment>
<dbReference type="Pfam" id="PF04439">
    <property type="entry name" value="Adenyl_transf"/>
    <property type="match status" value="1"/>
</dbReference>
<name>A0A2G9YVF9_9BACT</name>
<dbReference type="SUPFAM" id="SSF81301">
    <property type="entry name" value="Nucleotidyltransferase"/>
    <property type="match status" value="1"/>
</dbReference>
<dbReference type="Proteomes" id="UP000229976">
    <property type="component" value="Unassembled WGS sequence"/>
</dbReference>
<dbReference type="AlphaFoldDB" id="A0A2G9YVF9"/>
<evidence type="ECO:0000313" key="1">
    <source>
        <dbReference type="EMBL" id="PIP22723.1"/>
    </source>
</evidence>
<reference evidence="1 2" key="1">
    <citation type="submission" date="2017-09" db="EMBL/GenBank/DDBJ databases">
        <title>Depth-based differentiation of microbial function through sediment-hosted aquifers and enrichment of novel symbionts in the deep terrestrial subsurface.</title>
        <authorList>
            <person name="Probst A.J."/>
            <person name="Ladd B."/>
            <person name="Jarett J.K."/>
            <person name="Geller-Mcgrath D.E."/>
            <person name="Sieber C.M."/>
            <person name="Emerson J.B."/>
            <person name="Anantharaman K."/>
            <person name="Thomas B.C."/>
            <person name="Malmstrom R."/>
            <person name="Stieglmeier M."/>
            <person name="Klingl A."/>
            <person name="Woyke T."/>
            <person name="Ryan C.M."/>
            <person name="Banfield J.F."/>
        </authorList>
    </citation>
    <scope>NUCLEOTIDE SEQUENCE [LARGE SCALE GENOMIC DNA]</scope>
    <source>
        <strain evidence="1">CG23_combo_of_CG06-09_8_20_14_all_39_17</strain>
    </source>
</reference>
<dbReference type="Gene3D" id="1.20.120.330">
    <property type="entry name" value="Nucleotidyltransferases domain 2"/>
    <property type="match status" value="1"/>
</dbReference>
<evidence type="ECO:0000313" key="2">
    <source>
        <dbReference type="Proteomes" id="UP000229976"/>
    </source>
</evidence>
<accession>A0A2G9YVF9</accession>
<dbReference type="EMBL" id="PCRO01000032">
    <property type="protein sequence ID" value="PIP22723.1"/>
    <property type="molecule type" value="Genomic_DNA"/>
</dbReference>
<proteinExistence type="predicted"/>
<evidence type="ECO:0008006" key="3">
    <source>
        <dbReference type="Google" id="ProtNLM"/>
    </source>
</evidence>
<sequence length="279" mass="32795">MNEKMFNKIIDWTNKEDDIRATIMVGSLAGKNKTDNLSDFDISLFVRSSKKYISNAEWMSSIGNVLVYEPAELIYEDKKYPTRLIIFEDGLKVDFAFYSINVLKNLTKLKKLPLDYNLGYKVLTDKDNLTTKLPKPTYQYPKSRKPNQNEFFLLVNVFFFELYQVAKYLCRNDLWHAKLRDWLTKESLLKIIEWHEKSKHGWDYDTYCHGKKMQSWVSPKVWESLPGAFGHFEKEDGRKALLLSANLFSVLAKSTAKNLGYIYPTETDRKMIKLIKKLH</sequence>
<dbReference type="InterPro" id="IPR043519">
    <property type="entry name" value="NT_sf"/>
</dbReference>
<dbReference type="SUPFAM" id="SSF81631">
    <property type="entry name" value="PAP/OAS1 substrate-binding domain"/>
    <property type="match status" value="1"/>
</dbReference>
<dbReference type="InterPro" id="IPR007530">
    <property type="entry name" value="Aminoglycoside_adenylylTfrase"/>
</dbReference>
<organism evidence="1 2">
    <name type="scientific">Candidatus Nealsonbacteria bacterium CG23_combo_of_CG06-09_8_20_14_all_39_17</name>
    <dbReference type="NCBI Taxonomy" id="1974722"/>
    <lineage>
        <taxon>Bacteria</taxon>
        <taxon>Candidatus Nealsoniibacteriota</taxon>
    </lineage>
</organism>
<protein>
    <recommendedName>
        <fullName evidence="3">Aminoglycoside adenylyltransferase</fullName>
    </recommendedName>
</protein>
<gene>
    <name evidence="1" type="ORF">COX37_02480</name>
</gene>
<dbReference type="Gene3D" id="3.30.460.10">
    <property type="entry name" value="Beta Polymerase, domain 2"/>
    <property type="match status" value="1"/>
</dbReference>